<name>A0A1C5ABR3_9ACTN</name>
<accession>A0A1C5ABR3</accession>
<protein>
    <submittedName>
        <fullName evidence="2">Virus ReqiPepy6 Gp37-like protein</fullName>
    </submittedName>
</protein>
<evidence type="ECO:0000313" key="3">
    <source>
        <dbReference type="Proteomes" id="UP000183585"/>
    </source>
</evidence>
<reference evidence="3" key="1">
    <citation type="submission" date="2016-06" db="EMBL/GenBank/DDBJ databases">
        <authorList>
            <person name="Varghese N."/>
            <person name="Submissions Spin"/>
        </authorList>
    </citation>
    <scope>NUCLEOTIDE SEQUENCE [LARGE SCALE GENOMIC DNA]</scope>
    <source>
        <strain evidence="3">DSM 43168</strain>
    </source>
</reference>
<organism evidence="2 3">
    <name type="scientific">Micromonospora carbonacea</name>
    <dbReference type="NCBI Taxonomy" id="47853"/>
    <lineage>
        <taxon>Bacteria</taxon>
        <taxon>Bacillati</taxon>
        <taxon>Actinomycetota</taxon>
        <taxon>Actinomycetes</taxon>
        <taxon>Micromonosporales</taxon>
        <taxon>Micromonosporaceae</taxon>
        <taxon>Micromonospora</taxon>
    </lineage>
</organism>
<dbReference type="Proteomes" id="UP000183585">
    <property type="component" value="Unassembled WGS sequence"/>
</dbReference>
<dbReference type="AlphaFoldDB" id="A0A1C5ABR3"/>
<dbReference type="Pfam" id="PF14594">
    <property type="entry name" value="Sipho_Gp37"/>
    <property type="match status" value="1"/>
</dbReference>
<dbReference type="InterPro" id="IPR029432">
    <property type="entry name" value="Gp28/Gp37-like_dom"/>
</dbReference>
<evidence type="ECO:0000259" key="1">
    <source>
        <dbReference type="Pfam" id="PF14594"/>
    </source>
</evidence>
<gene>
    <name evidence="2" type="ORF">GA0070563_112110</name>
</gene>
<dbReference type="EMBL" id="FMCT01000012">
    <property type="protein sequence ID" value="SCF42660.1"/>
    <property type="molecule type" value="Genomic_DNA"/>
</dbReference>
<evidence type="ECO:0000313" key="2">
    <source>
        <dbReference type="EMBL" id="SCF42660.1"/>
    </source>
</evidence>
<sequence>MGVHGPAPTPAEYVIWITDGDLNVISQQVDDWTSLSVTLRFNEVSSGEFTVPAYPDVVTAVRTPKARAVVERNGVILLAGPIEYAGALDWSAATHGDDGYGDLTVRFADDLALIAGRLSYPNPALAATAQDVAKWTFTDAPENLMRSLVNSNAGPGALPARRIPQLVLGDPAGLGGDPVSWSTRFAPVTDDLRGIVNLAGGRVGFRTQQVNDTIEFQVYGPEDKTGGIWFSRSMGNLLSIKHEPEAPSATVGIGGGKDSGVNRVIVERGDPGDWWRLETFIDAAGSDNLTELEAAVDDDLAGSAEVQRLAVVAADIDGQRYGVNYRLGDLVAVEAYPGLPDVPDVISAVEIEASPDDGETIRPVIGVGSAQMLNPAAAVQRDILRQLARRGATVEVPL</sequence>
<feature type="domain" description="Gp28/Gp37-like" evidence="1">
    <location>
        <begin position="15"/>
        <end position="366"/>
    </location>
</feature>
<dbReference type="RefSeq" id="WP_074476899.1">
    <property type="nucleotide sequence ID" value="NZ_FMCT01000012.1"/>
</dbReference>
<keyword evidence="3" id="KW-1185">Reference proteome</keyword>
<proteinExistence type="predicted"/>